<name>A0A0G1UPU7_9BACT</name>
<organism evidence="1 2">
    <name type="scientific">Candidatus Gottesmanbacteria bacterium GW2011_GWA1_48_13</name>
    <dbReference type="NCBI Taxonomy" id="1618439"/>
    <lineage>
        <taxon>Bacteria</taxon>
        <taxon>Candidatus Gottesmaniibacteriota</taxon>
    </lineage>
</organism>
<sequence length="262" mass="29507">MKKILLVFAHPDDESFTTAGTVAKYVKAGWEVDLVCATRGEKGEVGLYVSATPAKLGEIRQKELEQAARKLGISNVTFLDYKDGELEELEYGELEDILYRKIEETVPDCVITFDTTGISNHPDHIKVCFATTYAFQKYAAWVGDQLQKIGSEQKGAEPKLYYACMPESLAAYLIKLKNIPDESFGRPWKGSLDKLITAVIDVGAYKSVKRRALQCHVSQQKDVSRFLSLANHPLLSREYFILRMHGTTEVFMGKNDRVSNRL</sequence>
<protein>
    <recommendedName>
        <fullName evidence="3">LmbE family protein</fullName>
    </recommendedName>
</protein>
<evidence type="ECO:0000313" key="1">
    <source>
        <dbReference type="EMBL" id="KKU96159.1"/>
    </source>
</evidence>
<dbReference type="SUPFAM" id="SSF102588">
    <property type="entry name" value="LmbE-like"/>
    <property type="match status" value="1"/>
</dbReference>
<proteinExistence type="predicted"/>
<evidence type="ECO:0008006" key="3">
    <source>
        <dbReference type="Google" id="ProtNLM"/>
    </source>
</evidence>
<dbReference type="PANTHER" id="PTHR12993:SF11">
    <property type="entry name" value="N-ACETYLGLUCOSAMINYL-PHOSPHATIDYLINOSITOL DE-N-ACETYLASE"/>
    <property type="match status" value="1"/>
</dbReference>
<gene>
    <name evidence="1" type="ORF">UY27_C0003G0022</name>
</gene>
<reference evidence="1 2" key="1">
    <citation type="journal article" date="2015" name="Nature">
        <title>rRNA introns, odd ribosomes, and small enigmatic genomes across a large radiation of phyla.</title>
        <authorList>
            <person name="Brown C.T."/>
            <person name="Hug L.A."/>
            <person name="Thomas B.C."/>
            <person name="Sharon I."/>
            <person name="Castelle C.J."/>
            <person name="Singh A."/>
            <person name="Wilkins M.J."/>
            <person name="Williams K.H."/>
            <person name="Banfield J.F."/>
        </authorList>
    </citation>
    <scope>NUCLEOTIDE SEQUENCE [LARGE SCALE GENOMIC DNA]</scope>
</reference>
<dbReference type="Gene3D" id="3.40.50.10320">
    <property type="entry name" value="LmbE-like"/>
    <property type="match status" value="1"/>
</dbReference>
<dbReference type="Pfam" id="PF02585">
    <property type="entry name" value="PIG-L"/>
    <property type="match status" value="1"/>
</dbReference>
<dbReference type="AlphaFoldDB" id="A0A0G1UPU7"/>
<dbReference type="InterPro" id="IPR003737">
    <property type="entry name" value="GlcNAc_PI_deacetylase-related"/>
</dbReference>
<dbReference type="EMBL" id="LCPJ01000003">
    <property type="protein sequence ID" value="KKU96159.1"/>
    <property type="molecule type" value="Genomic_DNA"/>
</dbReference>
<accession>A0A0G1UPU7</accession>
<dbReference type="PANTHER" id="PTHR12993">
    <property type="entry name" value="N-ACETYLGLUCOSAMINYL-PHOSPHATIDYLINOSITOL DE-N-ACETYLASE-RELATED"/>
    <property type="match status" value="1"/>
</dbReference>
<dbReference type="InterPro" id="IPR024078">
    <property type="entry name" value="LmbE-like_dom_sf"/>
</dbReference>
<evidence type="ECO:0000313" key="2">
    <source>
        <dbReference type="Proteomes" id="UP000034661"/>
    </source>
</evidence>
<dbReference type="GO" id="GO:0016811">
    <property type="term" value="F:hydrolase activity, acting on carbon-nitrogen (but not peptide) bonds, in linear amides"/>
    <property type="evidence" value="ECO:0007669"/>
    <property type="project" value="TreeGrafter"/>
</dbReference>
<comment type="caution">
    <text evidence="1">The sequence shown here is derived from an EMBL/GenBank/DDBJ whole genome shotgun (WGS) entry which is preliminary data.</text>
</comment>
<dbReference type="Proteomes" id="UP000034661">
    <property type="component" value="Unassembled WGS sequence"/>
</dbReference>